<feature type="compositionally biased region" description="Acidic residues" evidence="5">
    <location>
        <begin position="598"/>
        <end position="624"/>
    </location>
</feature>
<dbReference type="PRINTS" id="PR00723">
    <property type="entry name" value="SUBTILISIN"/>
</dbReference>
<evidence type="ECO:0000256" key="4">
    <source>
        <dbReference type="PROSITE-ProRule" id="PRU01240"/>
    </source>
</evidence>
<keyword evidence="6" id="KW-1133">Transmembrane helix</keyword>
<feature type="region of interest" description="Disordered" evidence="5">
    <location>
        <begin position="1317"/>
        <end position="1354"/>
    </location>
</feature>
<keyword evidence="3 4" id="KW-0720">Serine protease</keyword>
<dbReference type="PROSITE" id="PS51892">
    <property type="entry name" value="SUBTILASE"/>
    <property type="match status" value="1"/>
</dbReference>
<dbReference type="PANTHER" id="PTHR10199:SF100">
    <property type="entry name" value="THROMBOSPONDIN, ISOFORM A"/>
    <property type="match status" value="1"/>
</dbReference>
<evidence type="ECO:0000256" key="1">
    <source>
        <dbReference type="ARBA" id="ARBA00022670"/>
    </source>
</evidence>
<protein>
    <submittedName>
        <fullName evidence="8">S8 family serine peptidase</fullName>
    </submittedName>
</protein>
<dbReference type="InterPro" id="IPR015500">
    <property type="entry name" value="Peptidase_S8_subtilisin-rel"/>
</dbReference>
<feature type="compositionally biased region" description="Acidic residues" evidence="5">
    <location>
        <begin position="1893"/>
        <end position="1907"/>
    </location>
</feature>
<feature type="compositionally biased region" description="Acidic residues" evidence="5">
    <location>
        <begin position="1831"/>
        <end position="1841"/>
    </location>
</feature>
<dbReference type="PROSITE" id="PS00138">
    <property type="entry name" value="SUBTILASE_SER"/>
    <property type="match status" value="1"/>
</dbReference>
<dbReference type="Proteomes" id="UP001149821">
    <property type="component" value="Unassembled WGS sequence"/>
</dbReference>
<feature type="compositionally biased region" description="Acidic residues" evidence="5">
    <location>
        <begin position="1015"/>
        <end position="1025"/>
    </location>
</feature>
<dbReference type="InterPro" id="IPR036852">
    <property type="entry name" value="Peptidase_S8/S53_dom_sf"/>
</dbReference>
<feature type="active site" description="Charge relay system" evidence="4">
    <location>
        <position position="490"/>
    </location>
</feature>
<feature type="compositionally biased region" description="Polar residues" evidence="5">
    <location>
        <begin position="2961"/>
        <end position="2975"/>
    </location>
</feature>
<gene>
    <name evidence="8" type="ORF">LRP49_16595</name>
</gene>
<feature type="compositionally biased region" description="Basic and acidic residues" evidence="5">
    <location>
        <begin position="2567"/>
        <end position="2577"/>
    </location>
</feature>
<evidence type="ECO:0000256" key="5">
    <source>
        <dbReference type="SAM" id="MobiDB-lite"/>
    </source>
</evidence>
<evidence type="ECO:0000313" key="8">
    <source>
        <dbReference type="EMBL" id="MDD1782794.1"/>
    </source>
</evidence>
<comment type="caution">
    <text evidence="8">The sequence shown here is derived from an EMBL/GenBank/DDBJ whole genome shotgun (WGS) entry which is preliminary data.</text>
</comment>
<dbReference type="Gene3D" id="4.10.1080.10">
    <property type="entry name" value="TSP type-3 repeat"/>
    <property type="match status" value="6"/>
</dbReference>
<dbReference type="RefSeq" id="WP_274143430.1">
    <property type="nucleotide sequence ID" value="NZ_JAJUBB010000013.1"/>
</dbReference>
<feature type="region of interest" description="Disordered" evidence="5">
    <location>
        <begin position="2598"/>
        <end position="2684"/>
    </location>
</feature>
<evidence type="ECO:0000256" key="2">
    <source>
        <dbReference type="ARBA" id="ARBA00022801"/>
    </source>
</evidence>
<keyword evidence="6" id="KW-0472">Membrane</keyword>
<reference evidence="8" key="1">
    <citation type="submission" date="2021-12" db="EMBL/GenBank/DDBJ databases">
        <title>Enterovibrio ZSDZ35 sp. nov. and Enterovibrio ZSDZ42 sp. nov., isolated from coastal seawater in Qingdao.</title>
        <authorList>
            <person name="Zhang P."/>
        </authorList>
    </citation>
    <scope>NUCLEOTIDE SEQUENCE</scope>
    <source>
        <strain evidence="8">ZSDZ35</strain>
    </source>
</reference>
<organism evidence="8 9">
    <name type="scientific">Enterovibrio qingdaonensis</name>
    <dbReference type="NCBI Taxonomy" id="2899818"/>
    <lineage>
        <taxon>Bacteria</taxon>
        <taxon>Pseudomonadati</taxon>
        <taxon>Pseudomonadota</taxon>
        <taxon>Gammaproteobacteria</taxon>
        <taxon>Vibrionales</taxon>
        <taxon>Vibrionaceae</taxon>
        <taxon>Enterovibrio</taxon>
    </lineage>
</organism>
<dbReference type="InterPro" id="IPR028974">
    <property type="entry name" value="TSP_type-3_rpt"/>
</dbReference>
<dbReference type="InterPro" id="IPR000209">
    <property type="entry name" value="Peptidase_S8/S53_dom"/>
</dbReference>
<evidence type="ECO:0000313" key="9">
    <source>
        <dbReference type="Proteomes" id="UP001149821"/>
    </source>
</evidence>
<accession>A0ABT5QPJ1</accession>
<feature type="region of interest" description="Disordered" evidence="5">
    <location>
        <begin position="1779"/>
        <end position="1919"/>
    </location>
</feature>
<dbReference type="SUPFAM" id="SSF103647">
    <property type="entry name" value="TSP type-3 repeat"/>
    <property type="match status" value="9"/>
</dbReference>
<feature type="active site" description="Charge relay system" evidence="4">
    <location>
        <position position="331"/>
    </location>
</feature>
<feature type="active site" description="Charge relay system" evidence="4">
    <location>
        <position position="283"/>
    </location>
</feature>
<dbReference type="Pfam" id="PF00082">
    <property type="entry name" value="Peptidase_S8"/>
    <property type="match status" value="1"/>
</dbReference>
<feature type="compositionally biased region" description="Acidic residues" evidence="5">
    <location>
        <begin position="2240"/>
        <end position="2250"/>
    </location>
</feature>
<proteinExistence type="inferred from homology"/>
<feature type="region of interest" description="Disordered" evidence="5">
    <location>
        <begin position="1367"/>
        <end position="1512"/>
    </location>
</feature>
<name>A0ABT5QPJ1_9GAMM</name>
<feature type="transmembrane region" description="Helical" evidence="6">
    <location>
        <begin position="24"/>
        <end position="45"/>
    </location>
</feature>
<feature type="compositionally biased region" description="Acidic residues" evidence="5">
    <location>
        <begin position="1486"/>
        <end position="1500"/>
    </location>
</feature>
<keyword evidence="1 4" id="KW-0645">Protease</keyword>
<feature type="compositionally biased region" description="Acidic residues" evidence="5">
    <location>
        <begin position="554"/>
        <end position="575"/>
    </location>
</feature>
<dbReference type="SUPFAM" id="SSF52743">
    <property type="entry name" value="Subtilisin-like"/>
    <property type="match status" value="1"/>
</dbReference>
<sequence>MTASNNEKSKTSHSCVTLRNPQFGFVKVGVLVAIAVATGIAAYLLPMNESKLENQQASRSQRPVAQEPYPPAASQSDQYLTSPSLIPYEESLIGQGVEYPVDPEKPWFQASLRMHPYSEYWLKQVNAHIAQERTPGWLKFESYQLQKGQDPLKLPTFDRMAESEHIPGVITVRIADGVDTFTALSDIGLEHKQALNPALPDSRLHVYSLPESMSMREAVEVVNAHHNVAYAEPDYKIEWALAPNESNSGISSGNAWWLNQINAYEAWDTITDASAIGPIAVYDQGILRSHEDLQGNFWINPDEIAGNGVDDDNNGIVDDINGRTNQVFGGHGTPVAGTICGRGDNGIGYVGSAWRCQLMDTGGPLSFSAAVSDAMASLLYATNKGSRLSNHSWGIRNDYSQAFKDVITQIAGDDHLMVIASHNFNSNIDASPVYPASYDNENILSIAASNQSEGRISYSNYGRTSVDIAAPTEFNTANSSGSYSGFSGTSQATPVVTGIVGLAWSMDPSMTYRDIKRLVLDTARPVAAWQGLTVSEGIIDMERLVESVIVDTDGDGILDDVDTDDDNDGVLDVDDAFPKDPEESVDTDGDGIGNNADRDDDGDGVNDEDDWAPLDPNEQYDTDGDGVGNSQDTDDDNDGVSDENDAFPLDPEETTDSDNDGVGDNSDVFPNDPNETTDSDGDGVGDNGDVDRDNDGLSDTLESRVQADIVDWPLLTGNAAFNEGALTANGGSWGYQANSARFSNYGFTDNYRFQFKVEATGTYNMIGLGSVESSASYTDIDFAFYLVNSTLYAYESGASRGSLGAVSVGDTLAIEVKAGVVSYLRNDNVIRTVNLGGEVPDYYVDSSFYSGAIRLSELQLVPIEGAGISADADNDGYANDVDLDSDNDTIPDVIEAGLADEDGNLTVDSINLQGSVDPAPDSDNDGIPDYLDLESQNAANDGTAFDMHGYHFAAFDTNGDGMLNLQDGEGGGDVNKNGVDDRAEDSDGDGISNPNDEDDDNDGTLDIYDAFPFDPNEDTDTDGDGVGDNGDAFPTDATETKDSDGDGVGDNADAFPEDASETKDTDGDGVGDNADAFPEDASETHDADNDGIGDNADIDRDNDGLSDELELRTEAEIVDWPTLYGASFSNGELSANGGSWGYQANSARFSEYGYSDNYRLNFTVASLGANNMFGLGNVEGGAYYSDVDYAFYIVNSYLYLYESGSYITNFGSGSVAVGDVLSIEVNNGSITYRRNDDVLRETTYSGDTPDFYVDSSFYNGAIRLTDIKLTPASGSGFAVDADGDGVANDLDLDSDNDTIPDVVEAGLTDADGDLMVDQNNLQGTVNPAPDSDNDGIPDYLDLESNNPENDGTAFDMHGYDFAAFDTNGDGMLTQQDGEGGADVNGNGVDDRAEDSDGDGISNPNDEDDDNDGTLDIYDAFPFDPNEDTDTDGDGVGDNGDAFPTDATETKDTDGDGVGDNADAFPEDDSETKDTDGDGVGDNADAFPDDASETNDADNDGIGDNADIDRDNDGLSDELELRTEAEIVDWPTLYGASFSNGELSANGGSWRYQANSARFSNYGYSDSYRLNFTVASLGSYNMFGLGNAESSASYSDIDYAFYLSGSYLYIYESGSYIGGYNSVSASDTLSIEVNNGTIRYFYNDSEIRSVNYSGDTPDFYVDTSFYSGAIRLTDIKLTPASGSGFAVDADGDGVANDLDLDSDNDTIPDVVEAGLTDADGDLMVDQNNLQGTVNPAPDSDNDGIPDYLDLESQNAANDGTAFDMHGYHFAAFDTNGDGMLNLQDGEGGGDVNKNGVDDRAEDSDGDGISNPNDEDDDNDDTLDIYDAFPFDPNEDTDTDGDGVGDNGDAFPTDATETKDTDGDGVGDNADAFPNDASESKDTDGDGVGDNADAFPDDASETNDADNDGIGDNADIDRDNDGLSDELELRTEAEIVDWPTLYGASFSNGELSANGGSWGYQANSARFSEYGYSDNYRLNFTVASLGANNMFGLGNVEGGAYYSDVDYAFYIVNSYLYLYESGSYITNFGSGSVKVGDVLSIEVNNGSITYRRNDDVLRETTYSGDTPDFYVDSSFYNGAIRLTDIKLTPASGSGLAVDADGDGVANDLDLDSDNDTIPDVVEAGLTDADGDLMVDQNNLQGTVNPAPDSDNDGIPDYLDLESNNPENDGTAFDMHGYDFAAFDTNGDGKLTQQDGEGGADINGNGVDDRAEDSDGDGISNPNDEDDDNDGTLDIYDAFPFDPNEDADTDGDGVGDNGDAFPTDATETKDTDGDGVGDNADAFPEDASETKDSDGDGIGDNADAFPNDANETADADNDGIGDNADIDRDNDGLSDELELRTEAEIVDWPTLYGASFSNGELSANGGSWGYQANSARFSEYGYSDNYRLNFTVTSLGANNMFGLGNVEGGAYYSDVDYAFYIVNSYLYLYESGAYITNFGSGSVKVGDKLSIEVNNGTITYRRNDDVLRETTYSGDTPDFYVDSSFYNGAIRLTDIKLTPASGSGFAVDADGDGFANDLDLDSDNDTIPDVVEAGLTDRDGDLMVDYIFQQGIVSPAPDSDSDGIPDYLDLESHNAENDGTDYDMHRFIYASYDTNADGMLNLQDGEGGVDSNGNGVDDRAEDADRDGVLNGNDDDDDNDGTRDLDDALPFNPDETRDSDDDGVGDNADAFPNNADETQDTDLDGVGNNADLDRDNDGISNLVETHADVSITRWPVLVGNAGYADGKLSANGGSWSHQANSDRFSTFGFRRNYQFSFVLSKLGTYNMVGLGDQEIGASYTDIDFAFYFAGTTLYIYESGSYRGSFGRVAVGDKYAIEVSDNAVRYLRNGEVVREVNIASTEVDYYVDSSFYSGVFEIANITLSRLGTTTLNDDMDGDGITNDIDLDSDNDAIPDLIEVGLPDANGDLKVDTADLEGSVFAPQDSDNDGIPDYLDLESLNPANDGTAFDIYNSGYSFFDGNGDGMLNSQDDFGGQDNNHNGMADIAEQPGS</sequence>
<feature type="region of interest" description="Disordered" evidence="5">
    <location>
        <begin position="963"/>
        <end position="1103"/>
    </location>
</feature>
<evidence type="ECO:0000256" key="6">
    <source>
        <dbReference type="SAM" id="Phobius"/>
    </source>
</evidence>
<feature type="region of interest" description="Disordered" evidence="5">
    <location>
        <begin position="54"/>
        <end position="78"/>
    </location>
</feature>
<feature type="compositionally biased region" description="Acidic residues" evidence="5">
    <location>
        <begin position="1811"/>
        <end position="1822"/>
    </location>
</feature>
<dbReference type="PANTHER" id="PTHR10199">
    <property type="entry name" value="THROMBOSPONDIN"/>
    <property type="match status" value="1"/>
</dbReference>
<dbReference type="Gene3D" id="3.40.50.200">
    <property type="entry name" value="Peptidase S8/S53 domain"/>
    <property type="match status" value="1"/>
</dbReference>
<feature type="compositionally biased region" description="Acidic residues" evidence="5">
    <location>
        <begin position="632"/>
        <end position="661"/>
    </location>
</feature>
<keyword evidence="6" id="KW-0812">Transmembrane</keyword>
<feature type="region of interest" description="Disordered" evidence="5">
    <location>
        <begin position="2550"/>
        <end position="2577"/>
    </location>
</feature>
<feature type="compositionally biased region" description="Acidic residues" evidence="5">
    <location>
        <begin position="1424"/>
        <end position="1434"/>
    </location>
</feature>
<keyword evidence="2 4" id="KW-0378">Hydrolase</keyword>
<feature type="compositionally biased region" description="Polar residues" evidence="5">
    <location>
        <begin position="54"/>
        <end position="63"/>
    </location>
</feature>
<evidence type="ECO:0000256" key="3">
    <source>
        <dbReference type="ARBA" id="ARBA00022825"/>
    </source>
</evidence>
<dbReference type="InterPro" id="IPR022398">
    <property type="entry name" value="Peptidase_S8_His-AS"/>
</dbReference>
<feature type="domain" description="Peptidase S8/S53" evidence="7">
    <location>
        <begin position="279"/>
        <end position="524"/>
    </location>
</feature>
<comment type="similarity">
    <text evidence="4">Belongs to the peptidase S8 family.</text>
</comment>
<feature type="region of interest" description="Disordered" evidence="5">
    <location>
        <begin position="554"/>
        <end position="698"/>
    </location>
</feature>
<dbReference type="PROSITE" id="PS00137">
    <property type="entry name" value="SUBTILASE_HIS"/>
    <property type="match status" value="1"/>
</dbReference>
<keyword evidence="9" id="KW-1185">Reference proteome</keyword>
<dbReference type="InterPro" id="IPR023828">
    <property type="entry name" value="Peptidase_S8_Ser-AS"/>
</dbReference>
<feature type="region of interest" description="Disordered" evidence="5">
    <location>
        <begin position="2961"/>
        <end position="2986"/>
    </location>
</feature>
<dbReference type="EMBL" id="JAJUBB010000013">
    <property type="protein sequence ID" value="MDD1782794.1"/>
    <property type="molecule type" value="Genomic_DNA"/>
</dbReference>
<evidence type="ECO:0000259" key="7">
    <source>
        <dbReference type="Pfam" id="PF00082"/>
    </source>
</evidence>
<feature type="region of interest" description="Disordered" evidence="5">
    <location>
        <begin position="2133"/>
        <end position="2328"/>
    </location>
</feature>